<evidence type="ECO:0000313" key="5">
    <source>
        <dbReference type="Proteomes" id="UP001188597"/>
    </source>
</evidence>
<accession>A0AA89B3M8</accession>
<comment type="similarity">
    <text evidence="1">Belongs to the ACBP family.</text>
</comment>
<gene>
    <name evidence="4" type="ORF">RJ639_047874</name>
</gene>
<feature type="domain" description="ACB" evidence="3">
    <location>
        <begin position="1"/>
        <end position="23"/>
    </location>
</feature>
<dbReference type="EMBL" id="JAVXUP010000797">
    <property type="protein sequence ID" value="KAK3020746.1"/>
    <property type="molecule type" value="Genomic_DNA"/>
</dbReference>
<dbReference type="AlphaFoldDB" id="A0AA89B3M8"/>
<evidence type="ECO:0000256" key="2">
    <source>
        <dbReference type="SAM" id="MobiDB-lite"/>
    </source>
</evidence>
<evidence type="ECO:0000256" key="1">
    <source>
        <dbReference type="ARBA" id="ARBA00005567"/>
    </source>
</evidence>
<dbReference type="GO" id="GO:0000062">
    <property type="term" value="F:fatty-acyl-CoA binding"/>
    <property type="evidence" value="ECO:0007669"/>
    <property type="project" value="InterPro"/>
</dbReference>
<protein>
    <recommendedName>
        <fullName evidence="3">ACB domain-containing protein</fullName>
    </recommendedName>
</protein>
<organism evidence="4 5">
    <name type="scientific">Escallonia herrerae</name>
    <dbReference type="NCBI Taxonomy" id="1293975"/>
    <lineage>
        <taxon>Eukaryota</taxon>
        <taxon>Viridiplantae</taxon>
        <taxon>Streptophyta</taxon>
        <taxon>Embryophyta</taxon>
        <taxon>Tracheophyta</taxon>
        <taxon>Spermatophyta</taxon>
        <taxon>Magnoliopsida</taxon>
        <taxon>eudicotyledons</taxon>
        <taxon>Gunneridae</taxon>
        <taxon>Pentapetalae</taxon>
        <taxon>asterids</taxon>
        <taxon>campanulids</taxon>
        <taxon>Escalloniales</taxon>
        <taxon>Escalloniaceae</taxon>
        <taxon>Escallonia</taxon>
    </lineage>
</organism>
<sequence length="139" mass="15407">MTPEAAMEQYIGLLSEKDPGWTKGEVAVSSFIDLGYRECDARDFDSISQGDAKLDTSQFAKPAFPEPDMSTDDQPNSKMEKILELKSGTDGGDMTGFDGIWYDVITSQYRTLQLVDEFAVAGNRTSYNGGNIDPYFYDP</sequence>
<dbReference type="InterPro" id="IPR000582">
    <property type="entry name" value="Acyl-CoA-binding_protein"/>
</dbReference>
<keyword evidence="5" id="KW-1185">Reference proteome</keyword>
<evidence type="ECO:0000259" key="3">
    <source>
        <dbReference type="PROSITE" id="PS51228"/>
    </source>
</evidence>
<comment type="caution">
    <text evidence="4">The sequence shown here is derived from an EMBL/GenBank/DDBJ whole genome shotgun (WGS) entry which is preliminary data.</text>
</comment>
<evidence type="ECO:0000313" key="4">
    <source>
        <dbReference type="EMBL" id="KAK3020746.1"/>
    </source>
</evidence>
<dbReference type="PROSITE" id="PS51228">
    <property type="entry name" value="ACB_2"/>
    <property type="match status" value="1"/>
</dbReference>
<dbReference type="Proteomes" id="UP001188597">
    <property type="component" value="Unassembled WGS sequence"/>
</dbReference>
<proteinExistence type="inferred from homology"/>
<name>A0AA89B3M8_9ASTE</name>
<reference evidence="4" key="1">
    <citation type="submission" date="2022-12" db="EMBL/GenBank/DDBJ databases">
        <title>Draft genome assemblies for two species of Escallonia (Escalloniales).</title>
        <authorList>
            <person name="Chanderbali A."/>
            <person name="Dervinis C."/>
            <person name="Anghel I."/>
            <person name="Soltis D."/>
            <person name="Soltis P."/>
            <person name="Zapata F."/>
        </authorList>
    </citation>
    <scope>NUCLEOTIDE SEQUENCE</scope>
    <source>
        <strain evidence="4">UCBG64.0493</strain>
        <tissue evidence="4">Leaf</tissue>
    </source>
</reference>
<feature type="region of interest" description="Disordered" evidence="2">
    <location>
        <begin position="55"/>
        <end position="76"/>
    </location>
</feature>